<sequence>MTLIFRYAQASAIDESVKDLKSRESGLKELIIEREDALRNNDLIAAQSYQTSKPANISAQLQDSNITVITVNTGTNAQVNTYFGDIASPGMNLTMNQEDVQMALMKANCHCWSNFHQYTVGNKTYGTCVQIESALEKGVYAATACESIKNGYLTTEFSPEKSDFTMNLFTKAYPKTFVYLNGLQLINGTWYWQRPKNEPLLPLDPSSGNLPTNRSPCGVTIQWSDGTV</sequence>
<dbReference type="SUPFAM" id="SSF56436">
    <property type="entry name" value="C-type lectin-like"/>
    <property type="match status" value="1"/>
</dbReference>
<organism evidence="1 2">
    <name type="scientific">Caenorhabditis japonica</name>
    <dbReference type="NCBI Taxonomy" id="281687"/>
    <lineage>
        <taxon>Eukaryota</taxon>
        <taxon>Metazoa</taxon>
        <taxon>Ecdysozoa</taxon>
        <taxon>Nematoda</taxon>
        <taxon>Chromadorea</taxon>
        <taxon>Rhabditida</taxon>
        <taxon>Rhabditina</taxon>
        <taxon>Rhabditomorpha</taxon>
        <taxon>Rhabditoidea</taxon>
        <taxon>Rhabditidae</taxon>
        <taxon>Peloderinae</taxon>
        <taxon>Caenorhabditis</taxon>
    </lineage>
</organism>
<evidence type="ECO:0008006" key="3">
    <source>
        <dbReference type="Google" id="ProtNLM"/>
    </source>
</evidence>
<dbReference type="EnsemblMetazoa" id="CJA18928.1">
    <property type="protein sequence ID" value="CJA18928.1"/>
    <property type="gene ID" value="WBGene00138132"/>
</dbReference>
<name>A0A8R1I2H1_CAEJA</name>
<proteinExistence type="predicted"/>
<dbReference type="AlphaFoldDB" id="A0A8R1I2H1"/>
<dbReference type="InterPro" id="IPR016187">
    <property type="entry name" value="CTDL_fold"/>
</dbReference>
<protein>
    <recommendedName>
        <fullName evidence="3">C-type lectin domain-containing protein</fullName>
    </recommendedName>
</protein>
<dbReference type="Proteomes" id="UP000005237">
    <property type="component" value="Unassembled WGS sequence"/>
</dbReference>
<dbReference type="PANTHER" id="PTHR31024:SF3">
    <property type="entry name" value="C-TYPE LECTIN-RELATED"/>
    <property type="match status" value="1"/>
</dbReference>
<evidence type="ECO:0000313" key="1">
    <source>
        <dbReference type="EnsemblMetazoa" id="CJA18928.1"/>
    </source>
</evidence>
<dbReference type="GO" id="GO:0045087">
    <property type="term" value="P:innate immune response"/>
    <property type="evidence" value="ECO:0007669"/>
    <property type="project" value="TreeGrafter"/>
</dbReference>
<evidence type="ECO:0000313" key="2">
    <source>
        <dbReference type="Proteomes" id="UP000005237"/>
    </source>
</evidence>
<dbReference type="Gene3D" id="3.10.100.10">
    <property type="entry name" value="Mannose-Binding Protein A, subunit A"/>
    <property type="match status" value="1"/>
</dbReference>
<dbReference type="InterPro" id="IPR016186">
    <property type="entry name" value="C-type_lectin-like/link_sf"/>
</dbReference>
<reference evidence="1" key="2">
    <citation type="submission" date="2022-06" db="UniProtKB">
        <authorList>
            <consortium name="EnsemblMetazoa"/>
        </authorList>
    </citation>
    <scope>IDENTIFICATION</scope>
    <source>
        <strain evidence="1">DF5081</strain>
    </source>
</reference>
<keyword evidence="2" id="KW-1185">Reference proteome</keyword>
<accession>A0A8R1I2H1</accession>
<dbReference type="PANTHER" id="PTHR31024">
    <property type="entry name" value="C-TYPE LECTIN"/>
    <property type="match status" value="1"/>
</dbReference>
<reference evidence="2" key="1">
    <citation type="submission" date="2010-08" db="EMBL/GenBank/DDBJ databases">
        <authorList>
            <consortium name="Caenorhabditis japonica Sequencing Consortium"/>
            <person name="Wilson R.K."/>
        </authorList>
    </citation>
    <scope>NUCLEOTIDE SEQUENCE [LARGE SCALE GENOMIC DNA]</scope>
    <source>
        <strain evidence="2">DF5081</strain>
    </source>
</reference>